<evidence type="ECO:0000313" key="8">
    <source>
        <dbReference type="Proteomes" id="UP001445076"/>
    </source>
</evidence>
<dbReference type="InterPro" id="IPR036236">
    <property type="entry name" value="Znf_C2H2_sf"/>
</dbReference>
<dbReference type="Pfam" id="PF12756">
    <property type="entry name" value="zf-C2H2_2"/>
    <property type="match status" value="2"/>
</dbReference>
<accession>A0AAW0W4Z4</accession>
<dbReference type="PANTHER" id="PTHR13267">
    <property type="entry name" value="ZINC FINGER PROTEIN 277"/>
    <property type="match status" value="1"/>
</dbReference>
<feature type="domain" description="C2H2-type" evidence="6">
    <location>
        <begin position="194"/>
        <end position="223"/>
    </location>
</feature>
<comment type="caution">
    <text evidence="7">The sequence shown here is derived from an EMBL/GenBank/DDBJ whole genome shotgun (WGS) entry which is preliminary data.</text>
</comment>
<proteinExistence type="inferred from homology"/>
<dbReference type="GO" id="GO:0008270">
    <property type="term" value="F:zinc ion binding"/>
    <property type="evidence" value="ECO:0007669"/>
    <property type="project" value="UniProtKB-KW"/>
</dbReference>
<evidence type="ECO:0000256" key="5">
    <source>
        <dbReference type="PROSITE-ProRule" id="PRU00042"/>
    </source>
</evidence>
<protein>
    <recommendedName>
        <fullName evidence="6">C2H2-type domain-containing protein</fullName>
    </recommendedName>
</protein>
<comment type="similarity">
    <text evidence="4">Belongs to the ZNF277 family.</text>
</comment>
<dbReference type="PROSITE" id="PS50157">
    <property type="entry name" value="ZINC_FINGER_C2H2_2"/>
    <property type="match status" value="2"/>
</dbReference>
<dbReference type="InterPro" id="IPR041661">
    <property type="entry name" value="ZN622/Rei1/Reh1_Znf-C2H2"/>
</dbReference>
<dbReference type="PANTHER" id="PTHR13267:SF3">
    <property type="entry name" value="ZINC FINGER PROTEIN 277"/>
    <property type="match status" value="1"/>
</dbReference>
<keyword evidence="8" id="KW-1185">Reference proteome</keyword>
<dbReference type="Proteomes" id="UP001445076">
    <property type="component" value="Unassembled WGS sequence"/>
</dbReference>
<evidence type="ECO:0000256" key="1">
    <source>
        <dbReference type="ARBA" id="ARBA00022723"/>
    </source>
</evidence>
<dbReference type="EMBL" id="JARKIK010000086">
    <property type="protein sequence ID" value="KAK8724350.1"/>
    <property type="molecule type" value="Genomic_DNA"/>
</dbReference>
<reference evidence="7 8" key="1">
    <citation type="journal article" date="2024" name="BMC Genomics">
        <title>Genome assembly of redclaw crayfish (Cherax quadricarinatus) provides insights into its immune adaptation and hypoxia tolerance.</title>
        <authorList>
            <person name="Liu Z."/>
            <person name="Zheng J."/>
            <person name="Li H."/>
            <person name="Fang K."/>
            <person name="Wang S."/>
            <person name="He J."/>
            <person name="Zhou D."/>
            <person name="Weng S."/>
            <person name="Chi M."/>
            <person name="Gu Z."/>
            <person name="He J."/>
            <person name="Li F."/>
            <person name="Wang M."/>
        </authorList>
    </citation>
    <scope>NUCLEOTIDE SEQUENCE [LARGE SCALE GENOMIC DNA]</scope>
    <source>
        <strain evidence="7">ZL_2023a</strain>
    </source>
</reference>
<name>A0AAW0W4Z4_CHEQU</name>
<organism evidence="7 8">
    <name type="scientific">Cherax quadricarinatus</name>
    <name type="common">Australian red claw crayfish</name>
    <dbReference type="NCBI Taxonomy" id="27406"/>
    <lineage>
        <taxon>Eukaryota</taxon>
        <taxon>Metazoa</taxon>
        <taxon>Ecdysozoa</taxon>
        <taxon>Arthropoda</taxon>
        <taxon>Crustacea</taxon>
        <taxon>Multicrustacea</taxon>
        <taxon>Malacostraca</taxon>
        <taxon>Eumalacostraca</taxon>
        <taxon>Eucarida</taxon>
        <taxon>Decapoda</taxon>
        <taxon>Pleocyemata</taxon>
        <taxon>Astacidea</taxon>
        <taxon>Parastacoidea</taxon>
        <taxon>Parastacidae</taxon>
        <taxon>Cherax</taxon>
    </lineage>
</organism>
<dbReference type="AlphaFoldDB" id="A0AAW0W4Z4"/>
<dbReference type="SMART" id="SM00355">
    <property type="entry name" value="ZnF_C2H2"/>
    <property type="match status" value="4"/>
</dbReference>
<keyword evidence="2 5" id="KW-0863">Zinc-finger</keyword>
<keyword evidence="3" id="KW-0862">Zinc</keyword>
<gene>
    <name evidence="7" type="ORF">OTU49_011345</name>
</gene>
<evidence type="ECO:0000313" key="7">
    <source>
        <dbReference type="EMBL" id="KAK8724350.1"/>
    </source>
</evidence>
<evidence type="ECO:0000256" key="4">
    <source>
        <dbReference type="ARBA" id="ARBA00034119"/>
    </source>
</evidence>
<dbReference type="Gene3D" id="3.30.160.60">
    <property type="entry name" value="Classic Zinc Finger"/>
    <property type="match status" value="2"/>
</dbReference>
<sequence>MESQSAQNGYGSDFASLDLNLDCDDAVPCIFCDEIFNVMEDEQPILHHLSTKHKFVIGNVEQVADLRQYILYWGKLRCLDLRDYCVIFNTNSEPGAKEMSETFYLLCNKLPEDNRLRMTLRQIKLKYLVEQKEKERNDRNFSRKCIYCSQIIVGGMTNCFHHLTFQHGFSLGNPDNIVFGAKLLDILQEKLLRIQCLFCEKTFKTHQLLRTHMRKQQHRSLNPKNKIYDKFYLLNYLRVKTRLLQHMKLHHMFDFQDIMKKFSFYEQVKIVNFIRSCMAECRCLKCQLVFASPELLQDHLSQSKHCVLPDQRVWNLSRYHIPVVENDGLLCQLEDGELNDAEATSYSLSENDVTAKSECYVCGKKFIRTYSLEEHRVIANHINLADAHLYEDNRWLQPVLEEDGLLQSLREAGDSDDEDPRHPDSSCHGVVFSERIIVPPSILSDETLRLELLENMDQHFSLSSTAFN</sequence>
<dbReference type="SUPFAM" id="SSF57667">
    <property type="entry name" value="beta-beta-alpha zinc fingers"/>
    <property type="match status" value="2"/>
</dbReference>
<evidence type="ECO:0000259" key="6">
    <source>
        <dbReference type="PROSITE" id="PS50157"/>
    </source>
</evidence>
<dbReference type="InterPro" id="IPR013087">
    <property type="entry name" value="Znf_C2H2_type"/>
</dbReference>
<evidence type="ECO:0000256" key="3">
    <source>
        <dbReference type="ARBA" id="ARBA00022833"/>
    </source>
</evidence>
<dbReference type="InterPro" id="IPR040048">
    <property type="entry name" value="ZNF277"/>
</dbReference>
<keyword evidence="1" id="KW-0479">Metal-binding</keyword>
<feature type="domain" description="C2H2-type" evidence="6">
    <location>
        <begin position="357"/>
        <end position="386"/>
    </location>
</feature>
<evidence type="ECO:0000256" key="2">
    <source>
        <dbReference type="ARBA" id="ARBA00022771"/>
    </source>
</evidence>
<dbReference type="PROSITE" id="PS00028">
    <property type="entry name" value="ZINC_FINGER_C2H2_1"/>
    <property type="match status" value="2"/>
</dbReference>